<feature type="transmembrane region" description="Helical" evidence="7">
    <location>
        <begin position="464"/>
        <end position="492"/>
    </location>
</feature>
<dbReference type="InterPro" id="IPR045122">
    <property type="entry name" value="Csc1-like"/>
</dbReference>
<sequence length="848" mass="96041">MDDDNSGSHRGSSPSLQALLSTIIPAVALAVLLLGTFLIIRRKLPRFYYPRTFIDTLRDDERTPKDPPTLMGWLRRFFFELEDWQILNRQSLDAYLNVRFFKVIVTICFIGCCIIWPVLLPINATGGGGQQELDILSFSNVKDPNRYWAHAIMAWAFFGFVMFMITRETVYLIHLRQAYLLCPWNSSKMSSRTVLFTSVPPSYRDEDRIRQLFDEVGQVWLVDNFEKMEKMVKERDESAFKLEAAEISLIKRINGKRLKAAKEITHTGKDRPKHRLTPLIGTKVDTISHTRNTINKLLPKLRSEQKEHLNHQRGHLGAVFVEFKSQRAAQAAYAMVALDHPENMIPRQTGILPYEIIWPHLRMTGWETTLRRVAATTLIALLIIFWGIPVAFVGTISNIQYLSEKYEWLHWLDNLSSTQLGVLTGLLPPLLLSAVVSLVPMICRFIAKEAGSVSSSHVELQTQIYYFAFSLIQVFLVTTFSSGITAVLGQIAREPTAAPILLASNLPKAANFYLSYFILYGVAISAVYVFNPQGLFFDVILPKLMHKTPREQFNDYTTLSGPSLGSEYAKWTNLAVIAISYSCVAPLVLGFAAVGFSFIYLAYRYNFHYVFHTNIDTKGAFYAQALQQLTVGVYIAELCLIGLFATRIRSAATANGPLILMVILLVATSLYHYLMRQTLKPLTELLPRNLLAESEADYNDRLEHETATSARVNDIAAHDTVRLNRNWFHSFFAPHTQSAAAIATSLNPSLRQPVPPYPAEIAKEAYTNPALVSEAPTLWLVKDRKAGDEGAGEDSISDREIRELKESLGEDSSLRVTNEGAWLNEKNKVVWDRERLREMPLWTGRIVY</sequence>
<feature type="transmembrane region" description="Helical" evidence="7">
    <location>
        <begin position="422"/>
        <end position="443"/>
    </location>
</feature>
<feature type="transmembrane region" description="Helical" evidence="7">
    <location>
        <begin position="621"/>
        <end position="645"/>
    </location>
</feature>
<dbReference type="InterPro" id="IPR032880">
    <property type="entry name" value="CSC1/OSCA1-like_N"/>
</dbReference>
<name>A0A6A5YB99_9PEZI</name>
<feature type="transmembrane region" description="Helical" evidence="7">
    <location>
        <begin position="512"/>
        <end position="530"/>
    </location>
</feature>
<dbReference type="OrthoDB" id="1076608at2759"/>
<gene>
    <name evidence="12" type="ORF">K490DRAFT_38894</name>
</gene>
<dbReference type="Pfam" id="PF12621">
    <property type="entry name" value="PHM7_ext"/>
    <property type="match status" value="1"/>
</dbReference>
<dbReference type="AlphaFoldDB" id="A0A6A5YB99"/>
<keyword evidence="5 7" id="KW-1133">Transmembrane helix</keyword>
<dbReference type="GO" id="GO:0005227">
    <property type="term" value="F:calcium-activated cation channel activity"/>
    <property type="evidence" value="ECO:0007669"/>
    <property type="project" value="InterPro"/>
</dbReference>
<feature type="transmembrane region" description="Helical" evidence="7">
    <location>
        <begin position="20"/>
        <end position="40"/>
    </location>
</feature>
<feature type="domain" description="CSC1/OSCA1-like cytosolic" evidence="11">
    <location>
        <begin position="191"/>
        <end position="360"/>
    </location>
</feature>
<feature type="domain" description="CSC1/OSCA1-like 7TM region" evidence="8">
    <location>
        <begin position="371"/>
        <end position="644"/>
    </location>
</feature>
<evidence type="ECO:0000259" key="8">
    <source>
        <dbReference type="Pfam" id="PF02714"/>
    </source>
</evidence>
<keyword evidence="13" id="KW-1185">Reference proteome</keyword>
<keyword evidence="4 7" id="KW-0812">Transmembrane</keyword>
<evidence type="ECO:0000256" key="1">
    <source>
        <dbReference type="ARBA" id="ARBA00004141"/>
    </source>
</evidence>
<dbReference type="InterPro" id="IPR003864">
    <property type="entry name" value="CSC1/OSCA1-like_7TM"/>
</dbReference>
<evidence type="ECO:0000256" key="5">
    <source>
        <dbReference type="ARBA" id="ARBA00022989"/>
    </source>
</evidence>
<proteinExistence type="inferred from homology"/>
<dbReference type="Proteomes" id="UP000799776">
    <property type="component" value="Unassembled WGS sequence"/>
</dbReference>
<dbReference type="PANTHER" id="PTHR13018:SF26">
    <property type="entry name" value="DOMAIN PROTEIN, PUTATIVE (AFU_ORTHOLOGUE AFUA_5G10920)-RELATED"/>
    <property type="match status" value="1"/>
</dbReference>
<feature type="transmembrane region" description="Helical" evidence="7">
    <location>
        <begin position="100"/>
        <end position="119"/>
    </location>
</feature>
<feature type="transmembrane region" description="Helical" evidence="7">
    <location>
        <begin position="147"/>
        <end position="166"/>
    </location>
</feature>
<reference evidence="12" key="1">
    <citation type="journal article" date="2020" name="Stud. Mycol.">
        <title>101 Dothideomycetes genomes: a test case for predicting lifestyles and emergence of pathogens.</title>
        <authorList>
            <person name="Haridas S."/>
            <person name="Albert R."/>
            <person name="Binder M."/>
            <person name="Bloem J."/>
            <person name="Labutti K."/>
            <person name="Salamov A."/>
            <person name="Andreopoulos B."/>
            <person name="Baker S."/>
            <person name="Barry K."/>
            <person name="Bills G."/>
            <person name="Bluhm B."/>
            <person name="Cannon C."/>
            <person name="Castanera R."/>
            <person name="Culley D."/>
            <person name="Daum C."/>
            <person name="Ezra D."/>
            <person name="Gonzalez J."/>
            <person name="Henrissat B."/>
            <person name="Kuo A."/>
            <person name="Liang C."/>
            <person name="Lipzen A."/>
            <person name="Lutzoni F."/>
            <person name="Magnuson J."/>
            <person name="Mondo S."/>
            <person name="Nolan M."/>
            <person name="Ohm R."/>
            <person name="Pangilinan J."/>
            <person name="Park H.-J."/>
            <person name="Ramirez L."/>
            <person name="Alfaro M."/>
            <person name="Sun H."/>
            <person name="Tritt A."/>
            <person name="Yoshinaga Y."/>
            <person name="Zwiers L.-H."/>
            <person name="Turgeon B."/>
            <person name="Goodwin S."/>
            <person name="Spatafora J."/>
            <person name="Crous P."/>
            <person name="Grigoriev I."/>
        </authorList>
    </citation>
    <scope>NUCLEOTIDE SEQUENCE</scope>
    <source>
        <strain evidence="12">CBS 121410</strain>
    </source>
</reference>
<dbReference type="Pfam" id="PF02714">
    <property type="entry name" value="RSN1_7TM"/>
    <property type="match status" value="1"/>
</dbReference>
<evidence type="ECO:0000259" key="10">
    <source>
        <dbReference type="Pfam" id="PF13967"/>
    </source>
</evidence>
<organism evidence="12 13">
    <name type="scientific">Saccharata proteae CBS 121410</name>
    <dbReference type="NCBI Taxonomy" id="1314787"/>
    <lineage>
        <taxon>Eukaryota</taxon>
        <taxon>Fungi</taxon>
        <taxon>Dikarya</taxon>
        <taxon>Ascomycota</taxon>
        <taxon>Pezizomycotina</taxon>
        <taxon>Dothideomycetes</taxon>
        <taxon>Dothideomycetes incertae sedis</taxon>
        <taxon>Botryosphaeriales</taxon>
        <taxon>Saccharataceae</taxon>
        <taxon>Saccharata</taxon>
    </lineage>
</organism>
<keyword evidence="3" id="KW-0813">Transport</keyword>
<comment type="subcellular location">
    <subcellularLocation>
        <location evidence="1">Membrane</location>
        <topology evidence="1">Multi-pass membrane protein</topology>
    </subcellularLocation>
</comment>
<dbReference type="InterPro" id="IPR027815">
    <property type="entry name" value="CSC1/OSCA1-like_cyt"/>
</dbReference>
<evidence type="ECO:0000256" key="7">
    <source>
        <dbReference type="SAM" id="Phobius"/>
    </source>
</evidence>
<dbReference type="PANTHER" id="PTHR13018">
    <property type="entry name" value="PROBABLE MEMBRANE PROTEIN DUF221-RELATED"/>
    <property type="match status" value="1"/>
</dbReference>
<evidence type="ECO:0000259" key="11">
    <source>
        <dbReference type="Pfam" id="PF14703"/>
    </source>
</evidence>
<evidence type="ECO:0000259" key="9">
    <source>
        <dbReference type="Pfam" id="PF12621"/>
    </source>
</evidence>
<dbReference type="InterPro" id="IPR022257">
    <property type="entry name" value="PHM7_ext"/>
</dbReference>
<feature type="transmembrane region" description="Helical" evidence="7">
    <location>
        <begin position="574"/>
        <end position="601"/>
    </location>
</feature>
<dbReference type="GO" id="GO:0005886">
    <property type="term" value="C:plasma membrane"/>
    <property type="evidence" value="ECO:0007669"/>
    <property type="project" value="TreeGrafter"/>
</dbReference>
<dbReference type="EMBL" id="ML978715">
    <property type="protein sequence ID" value="KAF2089145.1"/>
    <property type="molecule type" value="Genomic_DNA"/>
</dbReference>
<dbReference type="Pfam" id="PF13967">
    <property type="entry name" value="RSN1_TM"/>
    <property type="match status" value="1"/>
</dbReference>
<protein>
    <submittedName>
        <fullName evidence="12">DUF221-domain-containing protein</fullName>
    </submittedName>
</protein>
<feature type="transmembrane region" description="Helical" evidence="7">
    <location>
        <begin position="378"/>
        <end position="402"/>
    </location>
</feature>
<feature type="domain" description="10TM putative phosphate transporter extracellular tail" evidence="9">
    <location>
        <begin position="731"/>
        <end position="833"/>
    </location>
</feature>
<feature type="transmembrane region" description="Helical" evidence="7">
    <location>
        <begin position="657"/>
        <end position="674"/>
    </location>
</feature>
<keyword evidence="6 7" id="KW-0472">Membrane</keyword>
<dbReference type="Pfam" id="PF14703">
    <property type="entry name" value="PHM7_cyt"/>
    <property type="match status" value="1"/>
</dbReference>
<evidence type="ECO:0000256" key="4">
    <source>
        <dbReference type="ARBA" id="ARBA00022692"/>
    </source>
</evidence>
<feature type="domain" description="CSC1/OSCA1-like N-terminal transmembrane" evidence="10">
    <location>
        <begin position="18"/>
        <end position="168"/>
    </location>
</feature>
<comment type="similarity">
    <text evidence="2">Belongs to the CSC1 (TC 1.A.17) family.</text>
</comment>
<evidence type="ECO:0000313" key="12">
    <source>
        <dbReference type="EMBL" id="KAF2089145.1"/>
    </source>
</evidence>
<evidence type="ECO:0000256" key="2">
    <source>
        <dbReference type="ARBA" id="ARBA00007779"/>
    </source>
</evidence>
<evidence type="ECO:0000256" key="6">
    <source>
        <dbReference type="ARBA" id="ARBA00023136"/>
    </source>
</evidence>
<evidence type="ECO:0000313" key="13">
    <source>
        <dbReference type="Proteomes" id="UP000799776"/>
    </source>
</evidence>
<evidence type="ECO:0000256" key="3">
    <source>
        <dbReference type="ARBA" id="ARBA00022448"/>
    </source>
</evidence>
<accession>A0A6A5YB99</accession>